<feature type="region of interest" description="Disordered" evidence="2">
    <location>
        <begin position="511"/>
        <end position="607"/>
    </location>
</feature>
<evidence type="ECO:0000313" key="4">
    <source>
        <dbReference type="EMBL" id="OWP01188.1"/>
    </source>
</evidence>
<feature type="compositionally biased region" description="Basic and acidic residues" evidence="2">
    <location>
        <begin position="576"/>
        <end position="586"/>
    </location>
</feature>
<dbReference type="CDD" id="cd21383">
    <property type="entry name" value="GAT_GGA_Tom1-like"/>
    <property type="match status" value="1"/>
</dbReference>
<feature type="compositionally biased region" description="Basic residues" evidence="2">
    <location>
        <begin position="86"/>
        <end position="95"/>
    </location>
</feature>
<dbReference type="GO" id="GO:0043130">
    <property type="term" value="F:ubiquitin binding"/>
    <property type="evidence" value="ECO:0007669"/>
    <property type="project" value="InterPro"/>
</dbReference>
<keyword evidence="5" id="KW-1185">Reference proteome</keyword>
<feature type="compositionally biased region" description="Basic and acidic residues" evidence="2">
    <location>
        <begin position="643"/>
        <end position="656"/>
    </location>
</feature>
<feature type="compositionally biased region" description="Basic and acidic residues" evidence="2">
    <location>
        <begin position="1"/>
        <end position="13"/>
    </location>
</feature>
<dbReference type="SUPFAM" id="SSF48464">
    <property type="entry name" value="ENTH/VHS domain"/>
    <property type="match status" value="1"/>
</dbReference>
<dbReference type="InParanoid" id="A0A218YZU0"/>
<feature type="compositionally biased region" description="Pro residues" evidence="2">
    <location>
        <begin position="541"/>
        <end position="550"/>
    </location>
</feature>
<feature type="region of interest" description="Disordered" evidence="2">
    <location>
        <begin position="353"/>
        <end position="414"/>
    </location>
</feature>
<gene>
    <name evidence="4" type="ORF">B2J93_5468</name>
</gene>
<dbReference type="Gene3D" id="1.25.40.90">
    <property type="match status" value="1"/>
</dbReference>
<dbReference type="GO" id="GO:0035091">
    <property type="term" value="F:phosphatidylinositol binding"/>
    <property type="evidence" value="ECO:0007669"/>
    <property type="project" value="InterPro"/>
</dbReference>
<evidence type="ECO:0000259" key="3">
    <source>
        <dbReference type="PROSITE" id="PS50909"/>
    </source>
</evidence>
<dbReference type="PROSITE" id="PS50909">
    <property type="entry name" value="GAT"/>
    <property type="match status" value="1"/>
</dbReference>
<evidence type="ECO:0000256" key="2">
    <source>
        <dbReference type="SAM" id="MobiDB-lite"/>
    </source>
</evidence>
<evidence type="ECO:0000256" key="1">
    <source>
        <dbReference type="SAM" id="Coils"/>
    </source>
</evidence>
<feature type="region of interest" description="Disordered" evidence="2">
    <location>
        <begin position="1"/>
        <end position="113"/>
    </location>
</feature>
<dbReference type="Pfam" id="PF03127">
    <property type="entry name" value="GAT"/>
    <property type="match status" value="1"/>
</dbReference>
<dbReference type="SUPFAM" id="SSF89009">
    <property type="entry name" value="GAT-like domain"/>
    <property type="match status" value="1"/>
</dbReference>
<dbReference type="InterPro" id="IPR008942">
    <property type="entry name" value="ENTH_VHS"/>
</dbReference>
<dbReference type="EMBL" id="MZNU01000281">
    <property type="protein sequence ID" value="OWP01188.1"/>
    <property type="molecule type" value="Genomic_DNA"/>
</dbReference>
<dbReference type="Proteomes" id="UP000242519">
    <property type="component" value="Unassembled WGS sequence"/>
</dbReference>
<evidence type="ECO:0000313" key="5">
    <source>
        <dbReference type="Proteomes" id="UP000242519"/>
    </source>
</evidence>
<accession>A0A218YZU0</accession>
<reference evidence="4 5" key="1">
    <citation type="submission" date="2017-04" db="EMBL/GenBank/DDBJ databases">
        <title>Draft genome sequence of Marssonina coronaria NL1: causal agent of apple blotch.</title>
        <authorList>
            <person name="Cheng Q."/>
        </authorList>
    </citation>
    <scope>NUCLEOTIDE SEQUENCE [LARGE SCALE GENOMIC DNA]</scope>
    <source>
        <strain evidence="4 5">NL1</strain>
    </source>
</reference>
<feature type="compositionally biased region" description="Low complexity" evidence="2">
    <location>
        <begin position="180"/>
        <end position="194"/>
    </location>
</feature>
<feature type="region of interest" description="Disordered" evidence="2">
    <location>
        <begin position="170"/>
        <end position="206"/>
    </location>
</feature>
<dbReference type="STRING" id="503106.A0A218YZU0"/>
<comment type="caution">
    <text evidence="4">The sequence shown here is derived from an EMBL/GenBank/DDBJ whole genome shotgun (WGS) entry which is preliminary data.</text>
</comment>
<feature type="compositionally biased region" description="Pro residues" evidence="2">
    <location>
        <begin position="372"/>
        <end position="392"/>
    </location>
</feature>
<dbReference type="AlphaFoldDB" id="A0A218YZU0"/>
<feature type="compositionally biased region" description="Basic residues" evidence="2">
    <location>
        <begin position="62"/>
        <end position="78"/>
    </location>
</feature>
<feature type="compositionally biased region" description="Pro residues" evidence="2">
    <location>
        <begin position="524"/>
        <end position="533"/>
    </location>
</feature>
<dbReference type="OrthoDB" id="5393057at2759"/>
<name>A0A218YZU0_9HELO</name>
<keyword evidence="1" id="KW-0175">Coiled coil</keyword>
<dbReference type="InterPro" id="IPR004152">
    <property type="entry name" value="GAT_dom"/>
</dbReference>
<feature type="domain" description="GAT" evidence="3">
    <location>
        <begin position="415"/>
        <end position="504"/>
    </location>
</feature>
<sequence length="656" mass="73000">MSKLQRETWDGEKLQTMPSRTAPQMPVEAQGNNNALVNTATTVPASDSPSQQHQQKPYDHDHKHHPHQRPQHKPKHKQNPGQVLHHQYKQHLHHQHGPDHDHNHNHGQVRHHNHQHQHHHLNLPHQPNLILILQRSNTQKHVLDCREAASAAKMKAMKTMSVNRVLGSIRRKPNSDTIENPNAPANTTANANANISTSRGDPLPDPSPEVVLDTPEASATRNVRLFCESGGPNGSGDEVLYLPSIVEACESSPSAAREACYEIRKFLSKDNYTRPYVQYNGVMLIRILANNPGKTFTRNMDITFVQTIKELLRLGRDPSVKQILMETLDMFGREKAGDEGLLLLNDMWRKEQEKMAKAQQSAAAPRTLNAPVFPPPQQQPPPPQPQPQPQIRPQPQQQQDQQNYFSRNHSSRHLPAPYELSSRIEEARTSANLLSQVVQSTPLSELIANELVREFADRCQSASRSVQAYMIAENPPPDNNTMETLIETNEQLTKAMNQHQRAILNARKAAGLGNGNQGLSPTSFAPPPGPPPGRVNTAPESSPPAQPPRPAYNGAAPELPLPIPPQANGSFLDANHFSDPERHLPFPKDQPSAATGQFNDQLGVEPYHPGFQETASYVGRQNSAVGKVTMYAAVPEVDSEDEDVKKGPKQDSIYRY</sequence>
<dbReference type="InterPro" id="IPR038425">
    <property type="entry name" value="GAT_sf"/>
</dbReference>
<feature type="compositionally biased region" description="Low complexity" evidence="2">
    <location>
        <begin position="32"/>
        <end position="43"/>
    </location>
</feature>
<feature type="region of interest" description="Disordered" evidence="2">
    <location>
        <begin position="637"/>
        <end position="656"/>
    </location>
</feature>
<feature type="coiled-coil region" evidence="1">
    <location>
        <begin position="482"/>
        <end position="509"/>
    </location>
</feature>
<organism evidence="4 5">
    <name type="scientific">Diplocarpon coronariae</name>
    <dbReference type="NCBI Taxonomy" id="2795749"/>
    <lineage>
        <taxon>Eukaryota</taxon>
        <taxon>Fungi</taxon>
        <taxon>Dikarya</taxon>
        <taxon>Ascomycota</taxon>
        <taxon>Pezizomycotina</taxon>
        <taxon>Leotiomycetes</taxon>
        <taxon>Helotiales</taxon>
        <taxon>Drepanopezizaceae</taxon>
        <taxon>Diplocarpon</taxon>
    </lineage>
</organism>
<protein>
    <recommendedName>
        <fullName evidence="3">GAT domain-containing protein</fullName>
    </recommendedName>
</protein>
<feature type="compositionally biased region" description="Low complexity" evidence="2">
    <location>
        <begin position="393"/>
        <end position="402"/>
    </location>
</feature>
<proteinExistence type="predicted"/>
<dbReference type="Gene3D" id="1.20.58.160">
    <property type="match status" value="1"/>
</dbReference>